<dbReference type="Gene3D" id="1.25.40.10">
    <property type="entry name" value="Tetratricopeptide repeat domain"/>
    <property type="match status" value="1"/>
</dbReference>
<dbReference type="PANTHER" id="PTHR46082:SF6">
    <property type="entry name" value="AAA+ ATPASE DOMAIN-CONTAINING PROTEIN-RELATED"/>
    <property type="match status" value="1"/>
</dbReference>
<dbReference type="Pfam" id="PF13374">
    <property type="entry name" value="TPR_10"/>
    <property type="match status" value="1"/>
</dbReference>
<dbReference type="OrthoDB" id="626167at2759"/>
<dbReference type="Pfam" id="PF13424">
    <property type="entry name" value="TPR_12"/>
    <property type="match status" value="1"/>
</dbReference>
<dbReference type="InterPro" id="IPR011990">
    <property type="entry name" value="TPR-like_helical_dom_sf"/>
</dbReference>
<dbReference type="InterPro" id="IPR019734">
    <property type="entry name" value="TPR_rpt"/>
</dbReference>
<dbReference type="PROSITE" id="PS50005">
    <property type="entry name" value="TPR"/>
    <property type="match status" value="1"/>
</dbReference>
<dbReference type="EMBL" id="ML976092">
    <property type="protein sequence ID" value="KAF1938917.1"/>
    <property type="molecule type" value="Genomic_DNA"/>
</dbReference>
<dbReference type="PANTHER" id="PTHR46082">
    <property type="entry name" value="ATP/GTP-BINDING PROTEIN-RELATED"/>
    <property type="match status" value="1"/>
</dbReference>
<dbReference type="Proteomes" id="UP000800038">
    <property type="component" value="Unassembled WGS sequence"/>
</dbReference>
<gene>
    <name evidence="2" type="ORF">EJ02DRAFT_457423</name>
</gene>
<protein>
    <submittedName>
        <fullName evidence="2">Uncharacterized protein</fullName>
    </submittedName>
</protein>
<dbReference type="PROSITE" id="PS50293">
    <property type="entry name" value="TPR_REGION"/>
    <property type="match status" value="1"/>
</dbReference>
<dbReference type="SMART" id="SM00028">
    <property type="entry name" value="TPR"/>
    <property type="match status" value="2"/>
</dbReference>
<feature type="repeat" description="TPR" evidence="1">
    <location>
        <begin position="112"/>
        <end position="145"/>
    </location>
</feature>
<dbReference type="SUPFAM" id="SSF48452">
    <property type="entry name" value="TPR-like"/>
    <property type="match status" value="1"/>
</dbReference>
<accession>A0A6A5SNW7</accession>
<keyword evidence="1" id="KW-0802">TPR repeat</keyword>
<reference evidence="2" key="1">
    <citation type="journal article" date="2020" name="Stud. Mycol.">
        <title>101 Dothideomycetes genomes: a test case for predicting lifestyles and emergence of pathogens.</title>
        <authorList>
            <person name="Haridas S."/>
            <person name="Albert R."/>
            <person name="Binder M."/>
            <person name="Bloem J."/>
            <person name="Labutti K."/>
            <person name="Salamov A."/>
            <person name="Andreopoulos B."/>
            <person name="Baker S."/>
            <person name="Barry K."/>
            <person name="Bills G."/>
            <person name="Bluhm B."/>
            <person name="Cannon C."/>
            <person name="Castanera R."/>
            <person name="Culley D."/>
            <person name="Daum C."/>
            <person name="Ezra D."/>
            <person name="Gonzalez J."/>
            <person name="Henrissat B."/>
            <person name="Kuo A."/>
            <person name="Liang C."/>
            <person name="Lipzen A."/>
            <person name="Lutzoni F."/>
            <person name="Magnuson J."/>
            <person name="Mondo S."/>
            <person name="Nolan M."/>
            <person name="Ohm R."/>
            <person name="Pangilinan J."/>
            <person name="Park H.-J."/>
            <person name="Ramirez L."/>
            <person name="Alfaro M."/>
            <person name="Sun H."/>
            <person name="Tritt A."/>
            <person name="Yoshinaga Y."/>
            <person name="Zwiers L.-H."/>
            <person name="Turgeon B."/>
            <person name="Goodwin S."/>
            <person name="Spatafora J."/>
            <person name="Crous P."/>
            <person name="Grigoriev I."/>
        </authorList>
    </citation>
    <scope>NUCLEOTIDE SEQUENCE</scope>
    <source>
        <strain evidence="2">CBS 161.51</strain>
    </source>
</reference>
<keyword evidence="3" id="KW-1185">Reference proteome</keyword>
<evidence type="ECO:0000256" key="1">
    <source>
        <dbReference type="PROSITE-ProRule" id="PRU00339"/>
    </source>
</evidence>
<dbReference type="InterPro" id="IPR053137">
    <property type="entry name" value="NLR-like"/>
</dbReference>
<dbReference type="AlphaFoldDB" id="A0A6A5SNW7"/>
<name>A0A6A5SNW7_9PLEO</name>
<evidence type="ECO:0000313" key="2">
    <source>
        <dbReference type="EMBL" id="KAF1938917.1"/>
    </source>
</evidence>
<sequence>MHSCVHLWTVHVVNQGFDVKMGGLALKCVGRHIPDRNQHNLLVTERRLMQHTTRSWEFVINGSVDSCGREHYLHNFGIMFANQGRLNKAEKMYQQALQGYKKAWGLEHTETLDTVNNLGILYADLGRLNEAEKMYQRALQGFKKVQGLEHTLILKTVNNLGDLYADLGQLDEAEKMY</sequence>
<proteinExistence type="predicted"/>
<organism evidence="2 3">
    <name type="scientific">Clathrospora elynae</name>
    <dbReference type="NCBI Taxonomy" id="706981"/>
    <lineage>
        <taxon>Eukaryota</taxon>
        <taxon>Fungi</taxon>
        <taxon>Dikarya</taxon>
        <taxon>Ascomycota</taxon>
        <taxon>Pezizomycotina</taxon>
        <taxon>Dothideomycetes</taxon>
        <taxon>Pleosporomycetidae</taxon>
        <taxon>Pleosporales</taxon>
        <taxon>Diademaceae</taxon>
        <taxon>Clathrospora</taxon>
    </lineage>
</organism>
<evidence type="ECO:0000313" key="3">
    <source>
        <dbReference type="Proteomes" id="UP000800038"/>
    </source>
</evidence>